<organism evidence="2 3">
    <name type="scientific">Bythopirellula polymerisocia</name>
    <dbReference type="NCBI Taxonomy" id="2528003"/>
    <lineage>
        <taxon>Bacteria</taxon>
        <taxon>Pseudomonadati</taxon>
        <taxon>Planctomycetota</taxon>
        <taxon>Planctomycetia</taxon>
        <taxon>Pirellulales</taxon>
        <taxon>Lacipirellulaceae</taxon>
        <taxon>Bythopirellula</taxon>
    </lineage>
</organism>
<dbReference type="PANTHER" id="PTHR43267:SF3">
    <property type="entry name" value="THIF PROTEIN"/>
    <property type="match status" value="1"/>
</dbReference>
<dbReference type="Gene3D" id="3.40.50.720">
    <property type="entry name" value="NAD(P)-binding Rossmann-like Domain"/>
    <property type="match status" value="1"/>
</dbReference>
<dbReference type="GO" id="GO:0016779">
    <property type="term" value="F:nucleotidyltransferase activity"/>
    <property type="evidence" value="ECO:0007669"/>
    <property type="project" value="UniProtKB-KW"/>
</dbReference>
<keyword evidence="2" id="KW-0548">Nucleotidyltransferase</keyword>
<comment type="caution">
    <text evidence="2">The sequence shown here is derived from an EMBL/GenBank/DDBJ whole genome shotgun (WGS) entry which is preliminary data.</text>
</comment>
<dbReference type="GO" id="GO:0061503">
    <property type="term" value="F:tRNA threonylcarbamoyladenosine dehydratase"/>
    <property type="evidence" value="ECO:0007669"/>
    <property type="project" value="TreeGrafter"/>
</dbReference>
<evidence type="ECO:0000259" key="1">
    <source>
        <dbReference type="Pfam" id="PF00899"/>
    </source>
</evidence>
<accession>A0A5C6CBU1</accession>
<dbReference type="EC" id="2.7.7.73" evidence="2"/>
<evidence type="ECO:0000313" key="2">
    <source>
        <dbReference type="EMBL" id="TWU21307.1"/>
    </source>
</evidence>
<dbReference type="InterPro" id="IPR035985">
    <property type="entry name" value="Ubiquitin-activating_enz"/>
</dbReference>
<dbReference type="Proteomes" id="UP000318437">
    <property type="component" value="Unassembled WGS sequence"/>
</dbReference>
<dbReference type="RefSeq" id="WP_146452943.1">
    <property type="nucleotide sequence ID" value="NZ_SJPS01000011.1"/>
</dbReference>
<sequence length="536" mass="59695">MIDSVLTPSLRKTNCRQILVREDSVLRKIHKTIGSKRPEQSGMLGINSETDVITHYAFDETSKGTTVSNMPDVKRLNDIINDDWKPNGIQYIGGPHSHPPGVHRPSSGDREYGQQILEAKRSLEELHIWIVIPAVDGHTYEVFPYTLDREGNLELVELVPVDENDQPIIADAHDHSQSEPSTLGPKRPPVVIQSPADVLSESRGRAIVDISGQYIRVHEAYDLARLAASRLVFIGVGGIRDTVLYCARAGVQEFILIDPDVVSESNIATQGVYRDEIGLPKVEAVKRELIRINPNIRVVALQQSVDEIDDPAFQRLLHDPMMELPLPGFGGDIYRELPPSVTVSVAGTDSFEAQARNNRIGLKWEIPTLASQMYERGLGAEITFTHPDTTRACHRCVLWTRYRAFLKEGFQNTVGSSSAPICATQRLAGLESFMLMALLHHGTNHPRFGGLLRRIGNRNLIQIRMDPDIAASLGLKVFDRVFGTVDHDRSLFDDVVWLPQEPEDGIKDRPICPECGGNGDLHSALGKFEDTREMPK</sequence>
<dbReference type="SUPFAM" id="SSF69572">
    <property type="entry name" value="Activating enzymes of the ubiquitin-like proteins"/>
    <property type="match status" value="1"/>
</dbReference>
<gene>
    <name evidence="2" type="primary">thiF_1</name>
    <name evidence="2" type="ORF">Pla144_47170</name>
</gene>
<dbReference type="EMBL" id="SJPS01000011">
    <property type="protein sequence ID" value="TWU21307.1"/>
    <property type="molecule type" value="Genomic_DNA"/>
</dbReference>
<evidence type="ECO:0000313" key="3">
    <source>
        <dbReference type="Proteomes" id="UP000318437"/>
    </source>
</evidence>
<keyword evidence="2" id="KW-0808">Transferase</keyword>
<dbReference type="InterPro" id="IPR045886">
    <property type="entry name" value="ThiF/MoeB/HesA"/>
</dbReference>
<dbReference type="InterPro" id="IPR000594">
    <property type="entry name" value="ThiF_NAD_FAD-bd"/>
</dbReference>
<dbReference type="Pfam" id="PF00899">
    <property type="entry name" value="ThiF"/>
    <property type="match status" value="1"/>
</dbReference>
<keyword evidence="3" id="KW-1185">Reference proteome</keyword>
<dbReference type="OrthoDB" id="9804286at2"/>
<dbReference type="GO" id="GO:0008641">
    <property type="term" value="F:ubiquitin-like modifier activating enzyme activity"/>
    <property type="evidence" value="ECO:0007669"/>
    <property type="project" value="InterPro"/>
</dbReference>
<dbReference type="SUPFAM" id="SSF102712">
    <property type="entry name" value="JAB1/MPN domain"/>
    <property type="match status" value="1"/>
</dbReference>
<feature type="domain" description="THIF-type NAD/FAD binding fold" evidence="1">
    <location>
        <begin position="222"/>
        <end position="401"/>
    </location>
</feature>
<dbReference type="GO" id="GO:0061504">
    <property type="term" value="P:cyclic threonylcarbamoyladenosine biosynthetic process"/>
    <property type="evidence" value="ECO:0007669"/>
    <property type="project" value="TreeGrafter"/>
</dbReference>
<dbReference type="PANTHER" id="PTHR43267">
    <property type="entry name" value="TRNA THREONYLCARBAMOYLADENOSINE DEHYDRATASE"/>
    <property type="match status" value="1"/>
</dbReference>
<reference evidence="2 3" key="1">
    <citation type="submission" date="2019-02" db="EMBL/GenBank/DDBJ databases">
        <title>Deep-cultivation of Planctomycetes and their phenomic and genomic characterization uncovers novel biology.</title>
        <authorList>
            <person name="Wiegand S."/>
            <person name="Jogler M."/>
            <person name="Boedeker C."/>
            <person name="Pinto D."/>
            <person name="Vollmers J."/>
            <person name="Rivas-Marin E."/>
            <person name="Kohn T."/>
            <person name="Peeters S.H."/>
            <person name="Heuer A."/>
            <person name="Rast P."/>
            <person name="Oberbeckmann S."/>
            <person name="Bunk B."/>
            <person name="Jeske O."/>
            <person name="Meyerdierks A."/>
            <person name="Storesund J.E."/>
            <person name="Kallscheuer N."/>
            <person name="Luecker S."/>
            <person name="Lage O.M."/>
            <person name="Pohl T."/>
            <person name="Merkel B.J."/>
            <person name="Hornburger P."/>
            <person name="Mueller R.-W."/>
            <person name="Bruemmer F."/>
            <person name="Labrenz M."/>
            <person name="Spormann A.M."/>
            <person name="Op Den Camp H."/>
            <person name="Overmann J."/>
            <person name="Amann R."/>
            <person name="Jetten M.S.M."/>
            <person name="Mascher T."/>
            <person name="Medema M.H."/>
            <person name="Devos D.P."/>
            <person name="Kaster A.-K."/>
            <person name="Ovreas L."/>
            <person name="Rohde M."/>
            <person name="Galperin M.Y."/>
            <person name="Jogler C."/>
        </authorList>
    </citation>
    <scope>NUCLEOTIDE SEQUENCE [LARGE SCALE GENOMIC DNA]</scope>
    <source>
        <strain evidence="2 3">Pla144</strain>
    </source>
</reference>
<proteinExistence type="predicted"/>
<name>A0A5C6CBU1_9BACT</name>
<dbReference type="AlphaFoldDB" id="A0A5C6CBU1"/>
<protein>
    <submittedName>
        <fullName evidence="2">Sulfur carrier protein ThiS adenylyltransferase</fullName>
        <ecNumber evidence="2">2.7.7.73</ecNumber>
    </submittedName>
</protein>